<gene>
    <name evidence="2" type="ORF">GCM10011534_06070</name>
</gene>
<dbReference type="SMART" id="SM00882">
    <property type="entry name" value="CoA_trans"/>
    <property type="match status" value="1"/>
</dbReference>
<reference evidence="2" key="1">
    <citation type="journal article" date="2014" name="Int. J. Syst. Evol. Microbiol.">
        <title>Complete genome sequence of Corynebacterium casei LMG S-19264T (=DSM 44701T), isolated from a smear-ripened cheese.</title>
        <authorList>
            <consortium name="US DOE Joint Genome Institute (JGI-PGF)"/>
            <person name="Walter F."/>
            <person name="Albersmeier A."/>
            <person name="Kalinowski J."/>
            <person name="Ruckert C."/>
        </authorList>
    </citation>
    <scope>NUCLEOTIDE SEQUENCE</scope>
    <source>
        <strain evidence="2">CGMCC 1.6293</strain>
    </source>
</reference>
<reference evidence="2" key="2">
    <citation type="submission" date="2020-09" db="EMBL/GenBank/DDBJ databases">
        <authorList>
            <person name="Sun Q."/>
            <person name="Zhou Y."/>
        </authorList>
    </citation>
    <scope>NUCLEOTIDE SEQUENCE</scope>
    <source>
        <strain evidence="2">CGMCC 1.6293</strain>
    </source>
</reference>
<dbReference type="Gene3D" id="3.40.1080.10">
    <property type="entry name" value="Glutaconate Coenzyme A-transferase"/>
    <property type="match status" value="1"/>
</dbReference>
<dbReference type="PANTHER" id="PTHR13707:SF60">
    <property type="entry name" value="ACETATE COA-TRANSFERASE SUBUNIT ALPHA"/>
    <property type="match status" value="1"/>
</dbReference>
<keyword evidence="3" id="KW-1185">Reference proteome</keyword>
<proteinExistence type="predicted"/>
<protein>
    <submittedName>
        <fullName evidence="2">3-oxoadipate CoA-transferase subunit A</fullName>
    </submittedName>
</protein>
<dbReference type="RefSeq" id="WP_051630255.1">
    <property type="nucleotide sequence ID" value="NZ_BMLF01000001.1"/>
</dbReference>
<dbReference type="InterPro" id="IPR004165">
    <property type="entry name" value="CoA_trans_fam_I"/>
</dbReference>
<dbReference type="Pfam" id="PF01144">
    <property type="entry name" value="CoA_trans"/>
    <property type="match status" value="1"/>
</dbReference>
<dbReference type="AlphaFoldDB" id="A0A917WAW4"/>
<dbReference type="InterPro" id="IPR037171">
    <property type="entry name" value="NagB/RpiA_transferase-like"/>
</dbReference>
<accession>A0A917WAW4</accession>
<comment type="caution">
    <text evidence="2">The sequence shown here is derived from an EMBL/GenBank/DDBJ whole genome shotgun (WGS) entry which is preliminary data.</text>
</comment>
<evidence type="ECO:0000313" key="3">
    <source>
        <dbReference type="Proteomes" id="UP000649829"/>
    </source>
</evidence>
<sequence>MLDRRCKSIEEAMAGIEDGATVMISGFGEAGRPNYLIKCLMDTGVKDLTLVSNNAGAGYEGLAMLLRREMVKKLVCSFPRGAMGDEVQRLIKEHGLVIEVNPQGTLAERIRAAGCGIPAFFTPTAYGTALAEGKETREIDGKGCVLETALQADFALVKAHKADRWGNLTYLNLARNFSPLMAMAAKTTIVEADEIVELGQLEPNTIVTPGICVDRLVLTRPVADHEWGAAA</sequence>
<name>A0A917WAW4_9RHOB</name>
<dbReference type="GO" id="GO:0008410">
    <property type="term" value="F:CoA-transferase activity"/>
    <property type="evidence" value="ECO:0007669"/>
    <property type="project" value="InterPro"/>
</dbReference>
<dbReference type="SUPFAM" id="SSF100950">
    <property type="entry name" value="NagB/RpiA/CoA transferase-like"/>
    <property type="match status" value="1"/>
</dbReference>
<evidence type="ECO:0000256" key="1">
    <source>
        <dbReference type="ARBA" id="ARBA00022679"/>
    </source>
</evidence>
<dbReference type="NCBIfam" id="TIGR02429">
    <property type="entry name" value="pcaI_scoA_fam"/>
    <property type="match status" value="1"/>
</dbReference>
<dbReference type="Proteomes" id="UP000649829">
    <property type="component" value="Unassembled WGS sequence"/>
</dbReference>
<evidence type="ECO:0000313" key="2">
    <source>
        <dbReference type="EMBL" id="GGL86965.1"/>
    </source>
</evidence>
<dbReference type="InterPro" id="IPR012792">
    <property type="entry name" value="3-oxoacid_CoA-transf_A"/>
</dbReference>
<organism evidence="2 3">
    <name type="scientific">Pseudooceanicola nanhaiensis</name>
    <dbReference type="NCBI Taxonomy" id="375761"/>
    <lineage>
        <taxon>Bacteria</taxon>
        <taxon>Pseudomonadati</taxon>
        <taxon>Pseudomonadota</taxon>
        <taxon>Alphaproteobacteria</taxon>
        <taxon>Rhodobacterales</taxon>
        <taxon>Paracoccaceae</taxon>
        <taxon>Pseudooceanicola</taxon>
    </lineage>
</organism>
<dbReference type="EMBL" id="BMLF01000001">
    <property type="protein sequence ID" value="GGL86965.1"/>
    <property type="molecule type" value="Genomic_DNA"/>
</dbReference>
<keyword evidence="1" id="KW-0808">Transferase</keyword>
<dbReference type="PANTHER" id="PTHR13707">
    <property type="entry name" value="KETOACID-COENZYME A TRANSFERASE"/>
    <property type="match status" value="1"/>
</dbReference>